<dbReference type="InterPro" id="IPR026341">
    <property type="entry name" value="T9SS_type_B"/>
</dbReference>
<dbReference type="Proteomes" id="UP000186917">
    <property type="component" value="Unassembled WGS sequence"/>
</dbReference>
<dbReference type="STRING" id="477680.SAMN05421788_10193"/>
<dbReference type="SUPFAM" id="SSF49265">
    <property type="entry name" value="Fibronectin type III"/>
    <property type="match status" value="1"/>
</dbReference>
<keyword evidence="1" id="KW-0732">Signal</keyword>
<feature type="chain" id="PRO_5012523621" evidence="1">
    <location>
        <begin position="30"/>
        <end position="3265"/>
    </location>
</feature>
<dbReference type="InterPro" id="IPR012334">
    <property type="entry name" value="Pectin_lyas_fold"/>
</dbReference>
<feature type="domain" description="PKD" evidence="2">
    <location>
        <begin position="3035"/>
        <end position="3092"/>
    </location>
</feature>
<dbReference type="Gene3D" id="2.160.20.10">
    <property type="entry name" value="Single-stranded right-handed beta-helix, Pectin lyase-like"/>
    <property type="match status" value="4"/>
</dbReference>
<dbReference type="SMART" id="SM00710">
    <property type="entry name" value="PbH1"/>
    <property type="match status" value="27"/>
</dbReference>
<dbReference type="Pfam" id="PF13229">
    <property type="entry name" value="Beta_helix"/>
    <property type="match status" value="1"/>
</dbReference>
<dbReference type="OrthoDB" id="599561at2"/>
<dbReference type="Pfam" id="PF18911">
    <property type="entry name" value="PKD_4"/>
    <property type="match status" value="1"/>
</dbReference>
<protein>
    <submittedName>
        <fullName evidence="3">Gliding motility-associated C-terminal domain-containing protein</fullName>
    </submittedName>
</protein>
<evidence type="ECO:0000259" key="2">
    <source>
        <dbReference type="PROSITE" id="PS50093"/>
    </source>
</evidence>
<dbReference type="SMART" id="SM00089">
    <property type="entry name" value="PKD"/>
    <property type="match status" value="1"/>
</dbReference>
<dbReference type="NCBIfam" id="TIGR04131">
    <property type="entry name" value="Bac_Flav_CTERM"/>
    <property type="match status" value="1"/>
</dbReference>
<dbReference type="InterPro" id="IPR011050">
    <property type="entry name" value="Pectin_lyase_fold/virulence"/>
</dbReference>
<dbReference type="InterPro" id="IPR036116">
    <property type="entry name" value="FN3_sf"/>
</dbReference>
<dbReference type="Pfam" id="PF17517">
    <property type="entry name" value="IgGFc_binding"/>
    <property type="match status" value="1"/>
</dbReference>
<proteinExistence type="predicted"/>
<dbReference type="InterPro" id="IPR035234">
    <property type="entry name" value="IgGFc-bd_N"/>
</dbReference>
<gene>
    <name evidence="3" type="ORF">SAMN05421788_10193</name>
</gene>
<dbReference type="PROSITE" id="PS50093">
    <property type="entry name" value="PKD"/>
    <property type="match status" value="1"/>
</dbReference>
<dbReference type="Gene3D" id="2.60.40.10">
    <property type="entry name" value="Immunoglobulins"/>
    <property type="match status" value="1"/>
</dbReference>
<accession>A0A1N7KBC6</accession>
<keyword evidence="4" id="KW-1185">Reference proteome</keyword>
<name>A0A1N7KBC6_9BACT</name>
<dbReference type="InterPro" id="IPR035986">
    <property type="entry name" value="PKD_dom_sf"/>
</dbReference>
<dbReference type="InterPro" id="IPR022409">
    <property type="entry name" value="PKD/Chitinase_dom"/>
</dbReference>
<dbReference type="InterPro" id="IPR013783">
    <property type="entry name" value="Ig-like_fold"/>
</dbReference>
<dbReference type="CDD" id="cd00146">
    <property type="entry name" value="PKD"/>
    <property type="match status" value="1"/>
</dbReference>
<dbReference type="SUPFAM" id="SSF51126">
    <property type="entry name" value="Pectin lyase-like"/>
    <property type="match status" value="4"/>
</dbReference>
<dbReference type="Pfam" id="PF13585">
    <property type="entry name" value="CHU_C"/>
    <property type="match status" value="1"/>
</dbReference>
<dbReference type="InterPro" id="IPR039448">
    <property type="entry name" value="Beta_helix"/>
</dbReference>
<dbReference type="InterPro" id="IPR000601">
    <property type="entry name" value="PKD_dom"/>
</dbReference>
<feature type="signal peptide" evidence="1">
    <location>
        <begin position="1"/>
        <end position="29"/>
    </location>
</feature>
<evidence type="ECO:0000313" key="3">
    <source>
        <dbReference type="EMBL" id="SIS58907.1"/>
    </source>
</evidence>
<dbReference type="InterPro" id="IPR006626">
    <property type="entry name" value="PbH1"/>
</dbReference>
<evidence type="ECO:0000313" key="4">
    <source>
        <dbReference type="Proteomes" id="UP000186917"/>
    </source>
</evidence>
<sequence length="3265" mass="348661">MKIDYLQVFVCRKFLLPLLLCMAAVPGLAQPPCGTATIGKMVPPDVTGVCPGTQLSFTLASNTTDPSVFFFVQWAASPSDAFVSMSAPSFDPQNNAIQSPAMPGTSYYRIIGQCLYNGSLIVVSDTITVKVGMSGTYTINASLPQTETNFPSFTSAIEKLTSSCLVGPVVFDVTTSGYNYKEQLVIPEIKGASDINTITFNGNGNTVSYAGTGYYDSRYIIKLDGADHIIFDSLQVNATTGQSGFGFVLTNDADGNIIRKCTINAGQNNTFDGYSGIVVSGADNNTGWTNSYSDENLFENNTIIGGRYGISITGSGTHNQVLNNIIKDAYTAGVNLNTTTETIVAGNSISQPKRISLSVFSGILVESENTGLQITRNRIYNLSSANTGSTTYSYGIYFSGCDADISSPNIVTNNLMYGFKGAGQVIGLYNQSSDYAYYYHNTIFFDSTSTQASAQASAGFYMSTTATGVIFKNNIVDIQRSGAGNCYGIYKNTDAVTLTSDYNDIYMLPIASHFIGYAGSGQQTLSSWQTKTSSDLSSVLIDPFFLNAKEDNLKPNNIQLDNKGTAAGIGEDFDLAVRDATTPDVGAYEFTYLTCSNPPAASTVNIAQTAVCSAASALLTSSGGAVGDGLTYQWQYSADKNSWTDIAGGTAKQVTVAQTTDTWYRLVTYCGTGNTPSEAVQLTTKYKLSGNYTINKAVATGGRNFQSFNDAWSAVQCGITSSVIFDVVPGSGPYNEQLITTPVPGASPVNTITINGNGNMLFYISDNTNERAVVKLNGTDHLIIDSLVINAPGASASYYGFGIQLMNDADSNIIRRCTIYSDTTLTIYDHGYSGIVVNGMASGNPEWGEAFSDDNIFEDNTVVGGYYGISLAGNATKPNVRNIIRRNKFVNFLNAGIWTSNCINTLIDSNYISRPTRTSSSSVMGIYLNTGQISNIVTRNIITNPFGGSPDATDDFYGIYLNSADAYAGAENLISNNLIYNMTGSGSAYGLYNSGSDGVSFYHNTIHVDGSGNYDSYGFYQINTAGGIRIKDNIITISRKGDGNKYAMYYATRESGIASDYNNYFIASDATNASIGYRSALTRKSLADFQQGTNDANSASVDPVYTDVAAGNFKPQSGAIDNSGQPVSVLVDLAGAARDASHPDMGAYEFTAPPCVAPVAGTAVANSDEICEGNKLELNLTGNSTGGLQTYQWQASTTETGTYAPISNVQTKPNFITLPGTDAVFYRAAVTCKGTTVYTQPISIAVDAMLAAGVYTIDQEGTGDFKSFNEAYQALKCGIKGPVVFNVLPGGKAYNEQLIMDSIPGTSAVNTITFKCNGDTLAYSSSDYDNQAVITLQKTDYIIFDSLVINTIGTGYYGIGVNLKKSANYNTFRNSTILMPLNNSSSSYVGILVNGSTYYSSVSNDTYSDYNLFQNNTIIGGYCGISMMGGYNSANTGNKVIGNTIKDFYSTGVYLGCSMSTVIEGNVISRPNRTSVNTFYGIMVQGGGGASPIQNSHNLQISKNRIHTPFGGNPASTQGMYGIYLDRTSPYDYAPNTVSNNLIYNFNGKGAAYGIYYSYSGKTRFYHNTISLDNKDYTGSSLTEGMYMQLENGSGAEVKNNIITVLRGGTGKRYGIYAPNSYSFISDFNDIWVDAGTNKFTGFYGADRASLADWRAAANVDASSVSFDPAYEDTAAGKFASTLPALDNTGAPVGINTDINNVARNTSSPDLGAFEFNSAPCTAPPTPGVAVVTPATGTCMGAQAQLTLNGNSAGGGQKYVWQRASAADGTWTTISDTSASGFYNYELVSKDAWFRAVVVCGTGVAYSQPVQLSINQGLLAGDYTIDPALPAGNKNFQSFGEAIAAMSCGIEGAVRFLVTPGTYTERVRVPKIPGTSATATVTFLSKDNVAATTIVTAATTSDTNYVVKLDTANYIIFKNMSIKPDGTDYARAVEFTGTSSYDSITGCIIDLPVTRNTSENVVGVYGKDLYGVENVITKNTITNGMAGVYLFGVERYAQKFVIDSNTVNNSYNANIFAQNINYVSISGNTINKDGIQNVRSYGIWMQKCDSAYKVDKNKITITNTASSTSAIIVFVSAGGSNRGSVSGNIILADSTNTGSVTGLNPYTNASSFSAMNNVIVIGTKGNEAYGINSQGAGDGCAYYNNSIQIESATENSAAAAFSPGAFAYNNIFSNIGGGGAALKMYNAVTGGIDYNLLYSEGATLVWYNGNNLVSLEQWQNAGNVDYSSLVYKPVFADKKLLTPDVANANVWAMHGRGVQVPESKKDINGIARPVTMETGVPDMGAYEFTPTVAPVLLTATPAVPQANSQQVFMLGTDTVTIINWGSTVPSKIEGKRYSGVAPEGLAANQPFMYFYTAFTTTGTAPTGHAVKQYYVNSWRGTIEKETTIKLGKTNAAVWEISSKSKLDTIGNSIADTGLAVLAKFTGLTDGKEAPTDPIVKTPRDTSSRGTMFWAPYANTVLFTMGNTQDMVFYLGAGSKTAHVTIKINGTQWSKTYTVPANTAITSDLMPKAGQFDARLLKEGLYDRGISIESDEAISAYAHIYGPSASAATMLLPVGTYGYEYYALTPRQTYNPGNVNASVVEVIAAYDSTVVEITPSVPTQGHVANVPFRVTLKKGQVYQIIGAIDDGMEVSYDLTGTKIRSVQNDNGKCWPVAVFSGSNLTGFDCSMFSTSGTGDNVLQQNFPYQAWGKKYLTAPSSHYTDAKRLLTNVFRIYVKDPNTLVELNGSLLSGLVSNRYYEFASSTADYIKSDKPVLVAQFQPSTHSCGVTDSMGDPEMFFISPIEQGVKEAQLYRNTTSAILVQYLTLIVPTKGLSSLTIDGANTWDYAYAHPNLPGYTVVVVRWTASKGQSIVKCDSSFTGVTYGMGAYESYGYNAGTMVLNLNTKVNLSNSYSPGGGYNDYTCAGTPFKLSLMTTVQPTAIDWKLSTVPQLSPNADVHTEFPKATDTIVINGITYYQYALDQQYVLNAPGDYVITAYISHPDIDACDSKQETLVPIKVAAAPLVDFVFDGTCLGSETQFGGSAQTVNNASIINWKWDFNDAGAAAYTKDTVHTYKTAATYQVRLDVIDANGCLGDTTKPVAINAPLPAPVVKAGAITSYTITFVWAAVPGATGYEVSIDNGTTWIAPSGSDGLSHTVTGLSLGETVTIKVRVLGSCVPAISTAVSATTMVQEVFIPNSFTPDNNGPAENEYFKIYGNSIQQLRLMIFNQWGEKVFETNDKNTGWNGTYKGKPQPSGVYIYVADILLDNGKRETKKGTINLVR</sequence>
<reference evidence="4" key="1">
    <citation type="submission" date="2017-01" db="EMBL/GenBank/DDBJ databases">
        <authorList>
            <person name="Varghese N."/>
            <person name="Submissions S."/>
        </authorList>
    </citation>
    <scope>NUCLEOTIDE SEQUENCE [LARGE SCALE GENOMIC DNA]</scope>
    <source>
        <strain evidence="4">DSM 21054</strain>
    </source>
</reference>
<dbReference type="EMBL" id="FTOR01000001">
    <property type="protein sequence ID" value="SIS58907.1"/>
    <property type="molecule type" value="Genomic_DNA"/>
</dbReference>
<evidence type="ECO:0000256" key="1">
    <source>
        <dbReference type="SAM" id="SignalP"/>
    </source>
</evidence>
<organism evidence="3 4">
    <name type="scientific">Filimonas lacunae</name>
    <dbReference type="NCBI Taxonomy" id="477680"/>
    <lineage>
        <taxon>Bacteria</taxon>
        <taxon>Pseudomonadati</taxon>
        <taxon>Bacteroidota</taxon>
        <taxon>Chitinophagia</taxon>
        <taxon>Chitinophagales</taxon>
        <taxon>Chitinophagaceae</taxon>
        <taxon>Filimonas</taxon>
    </lineage>
</organism>
<dbReference type="SUPFAM" id="SSF49299">
    <property type="entry name" value="PKD domain"/>
    <property type="match status" value="1"/>
</dbReference>